<sequence>MAFPAVVCLGPWIVLAIAYGMFARVGGVSIAAWRHHAGGEPYCKMPGIGFAVTYITLGGISAFLALFGIFVFYRTLDGRKWYKALGPKPGADQDGAGKVIMESNERTAV</sequence>
<dbReference type="EMBL" id="MU856012">
    <property type="protein sequence ID" value="KAK3898048.1"/>
    <property type="molecule type" value="Genomic_DNA"/>
</dbReference>
<reference evidence="3" key="1">
    <citation type="journal article" date="2023" name="Mol. Phylogenet. Evol.">
        <title>Genome-scale phylogeny and comparative genomics of the fungal order Sordariales.</title>
        <authorList>
            <person name="Hensen N."/>
            <person name="Bonometti L."/>
            <person name="Westerberg I."/>
            <person name="Brannstrom I.O."/>
            <person name="Guillou S."/>
            <person name="Cros-Aarteil S."/>
            <person name="Calhoun S."/>
            <person name="Haridas S."/>
            <person name="Kuo A."/>
            <person name="Mondo S."/>
            <person name="Pangilinan J."/>
            <person name="Riley R."/>
            <person name="LaButti K."/>
            <person name="Andreopoulos B."/>
            <person name="Lipzen A."/>
            <person name="Chen C."/>
            <person name="Yan M."/>
            <person name="Daum C."/>
            <person name="Ng V."/>
            <person name="Clum A."/>
            <person name="Steindorff A."/>
            <person name="Ohm R.A."/>
            <person name="Martin F."/>
            <person name="Silar P."/>
            <person name="Natvig D.O."/>
            <person name="Lalanne C."/>
            <person name="Gautier V."/>
            <person name="Ament-Velasquez S.L."/>
            <person name="Kruys A."/>
            <person name="Hutchinson M.I."/>
            <person name="Powell A.J."/>
            <person name="Barry K."/>
            <person name="Miller A.N."/>
            <person name="Grigoriev I.V."/>
            <person name="Debuchy R."/>
            <person name="Gladieux P."/>
            <person name="Hiltunen Thoren M."/>
            <person name="Johannesson H."/>
        </authorList>
    </citation>
    <scope>NUCLEOTIDE SEQUENCE</scope>
    <source>
        <strain evidence="3">CBS 103.79</strain>
    </source>
</reference>
<keyword evidence="2" id="KW-1133">Transmembrane helix</keyword>
<evidence type="ECO:0000313" key="4">
    <source>
        <dbReference type="Proteomes" id="UP001303889"/>
    </source>
</evidence>
<gene>
    <name evidence="3" type="ORF">C8A05DRAFT_38379</name>
</gene>
<organism evidence="3 4">
    <name type="scientific">Staphylotrichum tortipilum</name>
    <dbReference type="NCBI Taxonomy" id="2831512"/>
    <lineage>
        <taxon>Eukaryota</taxon>
        <taxon>Fungi</taxon>
        <taxon>Dikarya</taxon>
        <taxon>Ascomycota</taxon>
        <taxon>Pezizomycotina</taxon>
        <taxon>Sordariomycetes</taxon>
        <taxon>Sordariomycetidae</taxon>
        <taxon>Sordariales</taxon>
        <taxon>Chaetomiaceae</taxon>
        <taxon>Staphylotrichum</taxon>
    </lineage>
</organism>
<name>A0AAN6MDJ0_9PEZI</name>
<feature type="transmembrane region" description="Helical" evidence="2">
    <location>
        <begin position="48"/>
        <end position="73"/>
    </location>
</feature>
<evidence type="ECO:0000313" key="3">
    <source>
        <dbReference type="EMBL" id="KAK3898048.1"/>
    </source>
</evidence>
<dbReference type="AlphaFoldDB" id="A0AAN6MDJ0"/>
<keyword evidence="2" id="KW-0812">Transmembrane</keyword>
<dbReference type="Proteomes" id="UP001303889">
    <property type="component" value="Unassembled WGS sequence"/>
</dbReference>
<reference evidence="3" key="2">
    <citation type="submission" date="2023-05" db="EMBL/GenBank/DDBJ databases">
        <authorList>
            <consortium name="Lawrence Berkeley National Laboratory"/>
            <person name="Steindorff A."/>
            <person name="Hensen N."/>
            <person name="Bonometti L."/>
            <person name="Westerberg I."/>
            <person name="Brannstrom I.O."/>
            <person name="Guillou S."/>
            <person name="Cros-Aarteil S."/>
            <person name="Calhoun S."/>
            <person name="Haridas S."/>
            <person name="Kuo A."/>
            <person name="Mondo S."/>
            <person name="Pangilinan J."/>
            <person name="Riley R."/>
            <person name="Labutti K."/>
            <person name="Andreopoulos B."/>
            <person name="Lipzen A."/>
            <person name="Chen C."/>
            <person name="Yanf M."/>
            <person name="Daum C."/>
            <person name="Ng V."/>
            <person name="Clum A."/>
            <person name="Ohm R."/>
            <person name="Martin F."/>
            <person name="Silar P."/>
            <person name="Natvig D."/>
            <person name="Lalanne C."/>
            <person name="Gautier V."/>
            <person name="Ament-Velasquez S.L."/>
            <person name="Kruys A."/>
            <person name="Hutchinson M.I."/>
            <person name="Powell A.J."/>
            <person name="Barry K."/>
            <person name="Miller A.N."/>
            <person name="Grigoriev I.V."/>
            <person name="Debuchy R."/>
            <person name="Gladieux P."/>
            <person name="Thoren M.H."/>
            <person name="Johannesson H."/>
        </authorList>
    </citation>
    <scope>NUCLEOTIDE SEQUENCE</scope>
    <source>
        <strain evidence="3">CBS 103.79</strain>
    </source>
</reference>
<feature type="region of interest" description="Disordered" evidence="1">
    <location>
        <begin position="88"/>
        <end position="109"/>
    </location>
</feature>
<feature type="transmembrane region" description="Helical" evidence="2">
    <location>
        <begin position="12"/>
        <end position="33"/>
    </location>
</feature>
<keyword evidence="4" id="KW-1185">Reference proteome</keyword>
<comment type="caution">
    <text evidence="3">The sequence shown here is derived from an EMBL/GenBank/DDBJ whole genome shotgun (WGS) entry which is preliminary data.</text>
</comment>
<keyword evidence="2" id="KW-0472">Membrane</keyword>
<proteinExistence type="predicted"/>
<evidence type="ECO:0000256" key="1">
    <source>
        <dbReference type="SAM" id="MobiDB-lite"/>
    </source>
</evidence>
<protein>
    <submittedName>
        <fullName evidence="3">Uncharacterized protein</fullName>
    </submittedName>
</protein>
<evidence type="ECO:0000256" key="2">
    <source>
        <dbReference type="SAM" id="Phobius"/>
    </source>
</evidence>
<accession>A0AAN6MDJ0</accession>